<dbReference type="OrthoDB" id="1050647at2759"/>
<keyword evidence="1" id="KW-0548">Nucleotidyltransferase</keyword>
<dbReference type="AlphaFoldDB" id="A0A5A7QS56"/>
<keyword evidence="1" id="KW-0696">RNA-directed RNA polymerase</keyword>
<proteinExistence type="predicted"/>
<dbReference type="Pfam" id="PF05919">
    <property type="entry name" value="Mitovir_RNA_pol"/>
    <property type="match status" value="1"/>
</dbReference>
<evidence type="ECO:0000313" key="2">
    <source>
        <dbReference type="Proteomes" id="UP000325081"/>
    </source>
</evidence>
<reference evidence="2" key="1">
    <citation type="journal article" date="2019" name="Curr. Biol.">
        <title>Genome Sequence of Striga asiatica Provides Insight into the Evolution of Plant Parasitism.</title>
        <authorList>
            <person name="Yoshida S."/>
            <person name="Kim S."/>
            <person name="Wafula E.K."/>
            <person name="Tanskanen J."/>
            <person name="Kim Y.M."/>
            <person name="Honaas L."/>
            <person name="Yang Z."/>
            <person name="Spallek T."/>
            <person name="Conn C.E."/>
            <person name="Ichihashi Y."/>
            <person name="Cheong K."/>
            <person name="Cui S."/>
            <person name="Der J.P."/>
            <person name="Gundlach H."/>
            <person name="Jiao Y."/>
            <person name="Hori C."/>
            <person name="Ishida J.K."/>
            <person name="Kasahara H."/>
            <person name="Kiba T."/>
            <person name="Kim M.S."/>
            <person name="Koo N."/>
            <person name="Laohavisit A."/>
            <person name="Lee Y.H."/>
            <person name="Lumba S."/>
            <person name="McCourt P."/>
            <person name="Mortimer J.C."/>
            <person name="Mutuku J.M."/>
            <person name="Nomura T."/>
            <person name="Sasaki-Sekimoto Y."/>
            <person name="Seto Y."/>
            <person name="Wang Y."/>
            <person name="Wakatake T."/>
            <person name="Sakakibara H."/>
            <person name="Demura T."/>
            <person name="Yamaguchi S."/>
            <person name="Yoneyama K."/>
            <person name="Manabe R.I."/>
            <person name="Nelson D.C."/>
            <person name="Schulman A.H."/>
            <person name="Timko M.P."/>
            <person name="dePamphilis C.W."/>
            <person name="Choi D."/>
            <person name="Shirasu K."/>
        </authorList>
    </citation>
    <scope>NUCLEOTIDE SEQUENCE [LARGE SCALE GENOMIC DNA]</scope>
    <source>
        <strain evidence="2">cv. UVA1</strain>
    </source>
</reference>
<accession>A0A5A7QS56</accession>
<keyword evidence="1" id="KW-0808">Transferase</keyword>
<sequence>MRGRLGDAATPSMAISQSSYEEFAFSITSTLHFDGLSDDTISKHTEILPNLRISKLAPSFSSSSSWSAERIECFWCCNSASRGCGPFPHKKGRRLIQKLSISCASDSPKLEEKGVEEQASELAPLKPLLSKKAEAVVDQCKERSVFLIFSFPIELGPIGLPQLALHKGWEETFQEVKDSVLSLIALLGVSLLALGFLFRESVAVVLAETIPDDSSNVAWVVSGLGTNVFSAPVSSNRRCFVGDDIVIGDPEVARVYRDVMNRLGVQISLAKTLTFGGLEFAKKFRIHDRDSFVVENDSVHSMPVLKSIGCSSLQARFGGQLAWWNHTTTVSYLMMLSVRDDFERKLTEEGDFYVERVMLRVESLVRYVRCSDLIRQRRCPLPGQRCAIECGRCAISSLVKGLVGVGLTDRRVPLRVVSLCKYRKELVVGAAEETFIH</sequence>
<dbReference type="Proteomes" id="UP000325081">
    <property type="component" value="Unassembled WGS sequence"/>
</dbReference>
<keyword evidence="2" id="KW-1185">Reference proteome</keyword>
<name>A0A5A7QS56_STRAF</name>
<organism evidence="1 2">
    <name type="scientific">Striga asiatica</name>
    <name type="common">Asiatic witchweed</name>
    <name type="synonym">Buchnera asiatica</name>
    <dbReference type="NCBI Taxonomy" id="4170"/>
    <lineage>
        <taxon>Eukaryota</taxon>
        <taxon>Viridiplantae</taxon>
        <taxon>Streptophyta</taxon>
        <taxon>Embryophyta</taxon>
        <taxon>Tracheophyta</taxon>
        <taxon>Spermatophyta</taxon>
        <taxon>Magnoliopsida</taxon>
        <taxon>eudicotyledons</taxon>
        <taxon>Gunneridae</taxon>
        <taxon>Pentapetalae</taxon>
        <taxon>asterids</taxon>
        <taxon>lamiids</taxon>
        <taxon>Lamiales</taxon>
        <taxon>Orobanchaceae</taxon>
        <taxon>Buchnereae</taxon>
        <taxon>Striga</taxon>
    </lineage>
</organism>
<evidence type="ECO:0000313" key="1">
    <source>
        <dbReference type="EMBL" id="GER47698.1"/>
    </source>
</evidence>
<dbReference type="InterPro" id="IPR008686">
    <property type="entry name" value="RNA_pol_mitovir"/>
</dbReference>
<dbReference type="EMBL" id="BKCP01008037">
    <property type="protein sequence ID" value="GER47698.1"/>
    <property type="molecule type" value="Genomic_DNA"/>
</dbReference>
<dbReference type="PANTHER" id="PTHR34456:SF9">
    <property type="entry name" value="MITOVIRUS RNA-DEPENDENT RNA POLYMERASE"/>
    <property type="match status" value="1"/>
</dbReference>
<protein>
    <submittedName>
        <fullName evidence="1">RNA-dependent RNA polymerase-like protein</fullName>
    </submittedName>
</protein>
<comment type="caution">
    <text evidence="1">The sequence shown here is derived from an EMBL/GenBank/DDBJ whole genome shotgun (WGS) entry which is preliminary data.</text>
</comment>
<dbReference type="GO" id="GO:0003968">
    <property type="term" value="F:RNA-directed RNA polymerase activity"/>
    <property type="evidence" value="ECO:0007669"/>
    <property type="project" value="UniProtKB-KW"/>
</dbReference>
<dbReference type="PANTHER" id="PTHR34456">
    <property type="entry name" value="MITOVIRUS RNA-DEPENDENT RNA POLYMERASE"/>
    <property type="match status" value="1"/>
</dbReference>
<gene>
    <name evidence="1" type="ORF">STAS_24830</name>
</gene>